<dbReference type="Proteomes" id="UP000199048">
    <property type="component" value="Unassembled WGS sequence"/>
</dbReference>
<evidence type="ECO:0008006" key="3">
    <source>
        <dbReference type="Google" id="ProtNLM"/>
    </source>
</evidence>
<evidence type="ECO:0000313" key="1">
    <source>
        <dbReference type="EMBL" id="SFM41566.1"/>
    </source>
</evidence>
<dbReference type="OrthoDB" id="7059994at2"/>
<organism evidence="1 2">
    <name type="scientific">Methylobacterium pseudosasicola</name>
    <dbReference type="NCBI Taxonomy" id="582667"/>
    <lineage>
        <taxon>Bacteria</taxon>
        <taxon>Pseudomonadati</taxon>
        <taxon>Pseudomonadota</taxon>
        <taxon>Alphaproteobacteria</taxon>
        <taxon>Hyphomicrobiales</taxon>
        <taxon>Methylobacteriaceae</taxon>
        <taxon>Methylobacterium</taxon>
    </lineage>
</organism>
<proteinExistence type="predicted"/>
<keyword evidence="2" id="KW-1185">Reference proteome</keyword>
<name>A0A1I4QPC8_9HYPH</name>
<dbReference type="AlphaFoldDB" id="A0A1I4QPC8"/>
<reference evidence="2" key="1">
    <citation type="submission" date="2016-10" db="EMBL/GenBank/DDBJ databases">
        <authorList>
            <person name="Varghese N."/>
            <person name="Submissions S."/>
        </authorList>
    </citation>
    <scope>NUCLEOTIDE SEQUENCE [LARGE SCALE GENOMIC DNA]</scope>
    <source>
        <strain evidence="2">BL36</strain>
    </source>
</reference>
<dbReference type="RefSeq" id="WP_092044548.1">
    <property type="nucleotide sequence ID" value="NZ_FOTK01000030.1"/>
</dbReference>
<dbReference type="EMBL" id="FOTK01000030">
    <property type="protein sequence ID" value="SFM41566.1"/>
    <property type="molecule type" value="Genomic_DNA"/>
</dbReference>
<sequence length="408" mass="45988">MYDAHAGRDRALDFRWAVPDSLLWVSGIPDNSDKLYDQSRRSILAAACIAADERPNDPEAWWLSYSRRKEFYKDAQRYEGLPYTHDRVTRAVAEGLDHGLLEEDRALPGAHLSATPRQSRLRATPELLRLFQDAPFEYRRRPCTLIVRDADGKPVTVPETQAVSRMRREVDRVNSYLGAVRLTLGSGDGWERGQWTVRARSERRGGWAAVTPEPTLQVNRIFGRGRTDKGGRLYGWWQQLPKARRAECLINGEILVEPDFPRLHPTLLYAMRGHRLRHDPYETGAFPRDEGKLALNVALNAKSIPAAAAYLVNKERSWGHGLAYTYRVLKAVQKRNPLIARDIGADRGIDCMAIDSRMCLDVLKACEGAGVPALPVHDSFLVPAPQGSRVVGFMGEILDRTVNKLRSC</sequence>
<evidence type="ECO:0000313" key="2">
    <source>
        <dbReference type="Proteomes" id="UP000199048"/>
    </source>
</evidence>
<protein>
    <recommendedName>
        <fullName evidence="3">DNA-directed RNA polymerase</fullName>
    </recommendedName>
</protein>
<gene>
    <name evidence="1" type="ORF">SAMN05192568_103083</name>
</gene>
<accession>A0A1I4QPC8</accession>